<dbReference type="Proteomes" id="UP000188318">
    <property type="component" value="Unassembled WGS sequence"/>
</dbReference>
<evidence type="ECO:0000313" key="3">
    <source>
        <dbReference type="EMBL" id="OOF92447.1"/>
    </source>
</evidence>
<evidence type="ECO:0000256" key="2">
    <source>
        <dbReference type="SAM" id="MobiDB-lite"/>
    </source>
</evidence>
<proteinExistence type="predicted"/>
<dbReference type="OrthoDB" id="3891782at2759"/>
<sequence>MTTTSPNPPWVLKKAVLVSIPDLDVACFARLRIAHDRNANQGSISLRITADLANLSGRSQVLTLNVPPELVEECALARISNDALCSPRLVSMLRASVTSVSAVATLSLRLGATGIVLCPSGMETLSPANQGDINFDAFAKICQSKSLRLHFSRRQFVNEELDRLEKFSFALPKKCLQAESFDHARHGVVQRDWRVFSLSLDPPPYCQESKSEQVVGKRCRDQWSMPPDDEKRKRLLLPSPQPLGSPTEVNTPSTLSPSPSSIRPTYFTRASSPGRTERDVLARLEHELRGVSDDLIRKVLIRSGRQHLLAVPEDVDSDLPPSYAKAEPIERRLKRYVDEMIERRLKSHIVDEIVHSAVSECRDQIFDECKTHEIEFREQVDDCNSEVRNTANECMKEMKEQAQKYMHEIEEQAQQCMNDIENQGIEVEMSAEENVAKFKRWFNASARSLVDSKSSPSHELDTNARRSSI</sequence>
<gene>
    <name evidence="3" type="ORF">ASPCADRAFT_399297</name>
</gene>
<dbReference type="AlphaFoldDB" id="A0A1R3RDB6"/>
<keyword evidence="1" id="KW-0175">Coiled coil</keyword>
<organism evidence="3 4">
    <name type="scientific">Aspergillus carbonarius (strain ITEM 5010)</name>
    <dbReference type="NCBI Taxonomy" id="602072"/>
    <lineage>
        <taxon>Eukaryota</taxon>
        <taxon>Fungi</taxon>
        <taxon>Dikarya</taxon>
        <taxon>Ascomycota</taxon>
        <taxon>Pezizomycotina</taxon>
        <taxon>Eurotiomycetes</taxon>
        <taxon>Eurotiomycetidae</taxon>
        <taxon>Eurotiales</taxon>
        <taxon>Aspergillaceae</taxon>
        <taxon>Aspergillus</taxon>
        <taxon>Aspergillus subgen. Circumdati</taxon>
    </lineage>
</organism>
<evidence type="ECO:0000313" key="4">
    <source>
        <dbReference type="Proteomes" id="UP000188318"/>
    </source>
</evidence>
<feature type="compositionally biased region" description="Basic and acidic residues" evidence="2">
    <location>
        <begin position="456"/>
        <end position="469"/>
    </location>
</feature>
<feature type="coiled-coil region" evidence="1">
    <location>
        <begin position="388"/>
        <end position="426"/>
    </location>
</feature>
<dbReference type="EMBL" id="KV907507">
    <property type="protein sequence ID" value="OOF92447.1"/>
    <property type="molecule type" value="Genomic_DNA"/>
</dbReference>
<dbReference type="VEuPathDB" id="FungiDB:ASPCADRAFT_399297"/>
<reference evidence="4" key="1">
    <citation type="journal article" date="2017" name="Genome Biol.">
        <title>Comparative genomics reveals high biological diversity and specific adaptations in the industrially and medically important fungal genus Aspergillus.</title>
        <authorList>
            <person name="de Vries R.P."/>
            <person name="Riley R."/>
            <person name="Wiebenga A."/>
            <person name="Aguilar-Osorio G."/>
            <person name="Amillis S."/>
            <person name="Uchima C.A."/>
            <person name="Anderluh G."/>
            <person name="Asadollahi M."/>
            <person name="Askin M."/>
            <person name="Barry K."/>
            <person name="Battaglia E."/>
            <person name="Bayram O."/>
            <person name="Benocci T."/>
            <person name="Braus-Stromeyer S.A."/>
            <person name="Caldana C."/>
            <person name="Canovas D."/>
            <person name="Cerqueira G.C."/>
            <person name="Chen F."/>
            <person name="Chen W."/>
            <person name="Choi C."/>
            <person name="Clum A."/>
            <person name="Dos Santos R.A."/>
            <person name="Damasio A.R."/>
            <person name="Diallinas G."/>
            <person name="Emri T."/>
            <person name="Fekete E."/>
            <person name="Flipphi M."/>
            <person name="Freyberg S."/>
            <person name="Gallo A."/>
            <person name="Gournas C."/>
            <person name="Habgood R."/>
            <person name="Hainaut M."/>
            <person name="Harispe M.L."/>
            <person name="Henrissat B."/>
            <person name="Hilden K.S."/>
            <person name="Hope R."/>
            <person name="Hossain A."/>
            <person name="Karabika E."/>
            <person name="Karaffa L."/>
            <person name="Karanyi Z."/>
            <person name="Krasevec N."/>
            <person name="Kuo A."/>
            <person name="Kusch H."/>
            <person name="LaButti K."/>
            <person name="Lagendijk E.L."/>
            <person name="Lapidus A."/>
            <person name="Levasseur A."/>
            <person name="Lindquist E."/>
            <person name="Lipzen A."/>
            <person name="Logrieco A.F."/>
            <person name="MacCabe A."/>
            <person name="Maekelae M.R."/>
            <person name="Malavazi I."/>
            <person name="Melin P."/>
            <person name="Meyer V."/>
            <person name="Mielnichuk N."/>
            <person name="Miskei M."/>
            <person name="Molnar A.P."/>
            <person name="Mule G."/>
            <person name="Ngan C.Y."/>
            <person name="Orejas M."/>
            <person name="Orosz E."/>
            <person name="Ouedraogo J.P."/>
            <person name="Overkamp K.M."/>
            <person name="Park H.-S."/>
            <person name="Perrone G."/>
            <person name="Piumi F."/>
            <person name="Punt P.J."/>
            <person name="Ram A.F."/>
            <person name="Ramon A."/>
            <person name="Rauscher S."/>
            <person name="Record E."/>
            <person name="Riano-Pachon D.M."/>
            <person name="Robert V."/>
            <person name="Roehrig J."/>
            <person name="Ruller R."/>
            <person name="Salamov A."/>
            <person name="Salih N.S."/>
            <person name="Samson R.A."/>
            <person name="Sandor E."/>
            <person name="Sanguinetti M."/>
            <person name="Schuetze T."/>
            <person name="Sepcic K."/>
            <person name="Shelest E."/>
            <person name="Sherlock G."/>
            <person name="Sophianopoulou V."/>
            <person name="Squina F.M."/>
            <person name="Sun H."/>
            <person name="Susca A."/>
            <person name="Todd R.B."/>
            <person name="Tsang A."/>
            <person name="Unkles S.E."/>
            <person name="van de Wiele N."/>
            <person name="van Rossen-Uffink D."/>
            <person name="Oliveira J.V."/>
            <person name="Vesth T.C."/>
            <person name="Visser J."/>
            <person name="Yu J.-H."/>
            <person name="Zhou M."/>
            <person name="Andersen M.R."/>
            <person name="Archer D.B."/>
            <person name="Baker S.E."/>
            <person name="Benoit I."/>
            <person name="Brakhage A.A."/>
            <person name="Braus G.H."/>
            <person name="Fischer R."/>
            <person name="Frisvad J.C."/>
            <person name="Goldman G.H."/>
            <person name="Houbraken J."/>
            <person name="Oakley B."/>
            <person name="Pocsi I."/>
            <person name="Scazzocchio C."/>
            <person name="Seiboth B."/>
            <person name="vanKuyk P.A."/>
            <person name="Wortman J."/>
            <person name="Dyer P.S."/>
            <person name="Grigoriev I.V."/>
        </authorList>
    </citation>
    <scope>NUCLEOTIDE SEQUENCE [LARGE SCALE GENOMIC DNA]</scope>
    <source>
        <strain evidence="4">ITEM 5010</strain>
    </source>
</reference>
<evidence type="ECO:0000256" key="1">
    <source>
        <dbReference type="SAM" id="Coils"/>
    </source>
</evidence>
<accession>A0A1R3RDB6</accession>
<feature type="compositionally biased region" description="Low complexity" evidence="2">
    <location>
        <begin position="236"/>
        <end position="265"/>
    </location>
</feature>
<feature type="region of interest" description="Disordered" evidence="2">
    <location>
        <begin position="449"/>
        <end position="469"/>
    </location>
</feature>
<name>A0A1R3RDB6_ASPC5</name>
<protein>
    <submittedName>
        <fullName evidence="3">Uncharacterized protein</fullName>
    </submittedName>
</protein>
<feature type="region of interest" description="Disordered" evidence="2">
    <location>
        <begin position="217"/>
        <end position="274"/>
    </location>
</feature>
<dbReference type="OMA" id="CMKDIED"/>
<keyword evidence="4" id="KW-1185">Reference proteome</keyword>